<dbReference type="RefSeq" id="WP_175194379.1">
    <property type="nucleotide sequence ID" value="NZ_CADIKL010000005.1"/>
</dbReference>
<evidence type="ECO:0000313" key="4">
    <source>
        <dbReference type="EMBL" id="CAB3782118.1"/>
    </source>
</evidence>
<feature type="region of interest" description="Disordered" evidence="2">
    <location>
        <begin position="130"/>
        <end position="160"/>
    </location>
</feature>
<accession>A0A6J5FKZ5</accession>
<dbReference type="Gene3D" id="1.10.443.10">
    <property type="entry name" value="Intergrase catalytic core"/>
    <property type="match status" value="1"/>
</dbReference>
<sequence>MTDGNTTTTPTASTAVARKVKGITRANDVNLGWVERDYPHLSVWRALATEWLKGETRGVGNRLTALASFFERYLGQQGVPLDPATFLARGTVLPDFYRTACPDSRRGITTNNYVQAFLHFVLLREFSETGDEGQPEVSPAFRNPVPRMSKGGQPTRDESVHSPLPYGYIDELRQMLAAGPHLRDWQWAQRAMGADTGQRGRGAGSWFEVTEAQIDPSDPDCVWRVRKLATPNYRGGEVLEMWSPVRWIALLVKLILPLRTFQVRMLDSGEADTWRYAKGGWAPNPNRLAQGSERRPLQQGVFRRGNPLTDGEAVPTVLYINTNKTADIAKSGPDKGYVLPWSSSGPVHQDVFYWLEKLRNWQEKYNPVARRTAWAKLDARHLHAKSAMQLAGYPDACFLFRMPEARDGEHYLPLTADTLDKPWFLLLASLELRLAERGETHRNGSPIHLLPSLEVRAKSGTNDYTVTLFPLHSLRVSLITALALEGQVPFPILQKLVGHSRLLMTLYYTKPGATHIRDVLLSAAERLEAGKERSIENFLLDTEHDELLQRAICNSVPSLAAAIPQHPATRNPLGWMPMHHGLCLVGGNTSEFEDNSAVGGCYNGGPMIAKGGSSVRAKYAPVPGGSRNCVRCRWFVTEPHHLPALAAHFNTLAYHFDESRNACLAREKELDGLKKEKADAEDAGQPFARQDAYRQAERVWESVMKRFSDLAEDLVACWRLIERCKSSLEAPPGDGMQLVTAGAVSDVQVAFDEIESELLQLAVVCDSVEAYPDLEPGKAVFRRSQLLDSVLYRDDLPPVFMLLSEHDQLLAGNAFMRRLAQQMNPENPALGQREVIRLMDAGARLSQRFDVDLDSLLPAAQSAQSLPTALWSLKEDET</sequence>
<dbReference type="EMBL" id="CADIKL010000005">
    <property type="protein sequence ID" value="CAB3782118.1"/>
    <property type="molecule type" value="Genomic_DNA"/>
</dbReference>
<reference evidence="4 5" key="1">
    <citation type="submission" date="2020-04" db="EMBL/GenBank/DDBJ databases">
        <authorList>
            <person name="De Canck E."/>
        </authorList>
    </citation>
    <scope>NUCLEOTIDE SEQUENCE [LARGE SCALE GENOMIC DNA]</scope>
    <source>
        <strain evidence="4 5">LMG 28688</strain>
    </source>
</reference>
<dbReference type="GO" id="GO:0015074">
    <property type="term" value="P:DNA integration"/>
    <property type="evidence" value="ECO:0007669"/>
    <property type="project" value="InterPro"/>
</dbReference>
<dbReference type="InterPro" id="IPR024965">
    <property type="entry name" value="Putative_integrase"/>
</dbReference>
<dbReference type="SUPFAM" id="SSF56349">
    <property type="entry name" value="DNA breaking-rejoining enzymes"/>
    <property type="match status" value="1"/>
</dbReference>
<dbReference type="Proteomes" id="UP000494119">
    <property type="component" value="Unassembled WGS sequence"/>
</dbReference>
<evidence type="ECO:0000313" key="5">
    <source>
        <dbReference type="Proteomes" id="UP000494119"/>
    </source>
</evidence>
<dbReference type="GO" id="GO:0003677">
    <property type="term" value="F:DNA binding"/>
    <property type="evidence" value="ECO:0007669"/>
    <property type="project" value="InterPro"/>
</dbReference>
<dbReference type="EMBL" id="CADIKL010000005">
    <property type="protein sequence ID" value="CAB3781673.1"/>
    <property type="molecule type" value="Genomic_DNA"/>
</dbReference>
<keyword evidence="5" id="KW-1185">Reference proteome</keyword>
<dbReference type="GO" id="GO:0006310">
    <property type="term" value="P:DNA recombination"/>
    <property type="evidence" value="ECO:0007669"/>
    <property type="project" value="UniProtKB-KW"/>
</dbReference>
<proteinExistence type="predicted"/>
<name>A0A6J5FKZ5_9BURK</name>
<dbReference type="Pfam" id="PF13009">
    <property type="entry name" value="Integrase_2"/>
    <property type="match status" value="1"/>
</dbReference>
<dbReference type="AlphaFoldDB" id="A0A6J5FKZ5"/>
<dbReference type="InterPro" id="IPR013762">
    <property type="entry name" value="Integrase-like_cat_sf"/>
</dbReference>
<evidence type="ECO:0000256" key="1">
    <source>
        <dbReference type="ARBA" id="ARBA00023172"/>
    </source>
</evidence>
<evidence type="ECO:0000256" key="2">
    <source>
        <dbReference type="SAM" id="MobiDB-lite"/>
    </source>
</evidence>
<dbReference type="InterPro" id="IPR011010">
    <property type="entry name" value="DNA_brk_join_enz"/>
</dbReference>
<evidence type="ECO:0008006" key="6">
    <source>
        <dbReference type="Google" id="ProtNLM"/>
    </source>
</evidence>
<evidence type="ECO:0000313" key="3">
    <source>
        <dbReference type="EMBL" id="CAB3781673.1"/>
    </source>
</evidence>
<protein>
    <recommendedName>
        <fullName evidence="6">Integrase</fullName>
    </recommendedName>
</protein>
<gene>
    <name evidence="3" type="ORF">LMG28688_01267</name>
    <name evidence="4" type="ORF">LMG28688_01433</name>
</gene>
<keyword evidence="1" id="KW-0233">DNA recombination</keyword>
<organism evidence="4 5">
    <name type="scientific">Paraburkholderia caffeinitolerans</name>
    <dbReference type="NCBI Taxonomy" id="1723730"/>
    <lineage>
        <taxon>Bacteria</taxon>
        <taxon>Pseudomonadati</taxon>
        <taxon>Pseudomonadota</taxon>
        <taxon>Betaproteobacteria</taxon>
        <taxon>Burkholderiales</taxon>
        <taxon>Burkholderiaceae</taxon>
        <taxon>Paraburkholderia</taxon>
    </lineage>
</organism>